<dbReference type="PANTHER" id="PTHR43591:SF99">
    <property type="entry name" value="OS06G0646000 PROTEIN"/>
    <property type="match status" value="1"/>
</dbReference>
<feature type="chain" id="PRO_5030555627" description="Methyltransferase type 11 domain-containing protein" evidence="1">
    <location>
        <begin position="19"/>
        <end position="407"/>
    </location>
</feature>
<proteinExistence type="predicted"/>
<dbReference type="Gene3D" id="3.40.50.150">
    <property type="entry name" value="Vaccinia Virus protein VP39"/>
    <property type="match status" value="1"/>
</dbReference>
<protein>
    <recommendedName>
        <fullName evidence="2">Methyltransferase type 11 domain-containing protein</fullName>
    </recommendedName>
</protein>
<dbReference type="EMBL" id="HBHT01014931">
    <property type="protein sequence ID" value="CAD9961115.1"/>
    <property type="molecule type" value="Transcribed_RNA"/>
</dbReference>
<evidence type="ECO:0000259" key="2">
    <source>
        <dbReference type="Pfam" id="PF08241"/>
    </source>
</evidence>
<keyword evidence="1" id="KW-0732">Signal</keyword>
<dbReference type="PANTHER" id="PTHR43591">
    <property type="entry name" value="METHYLTRANSFERASE"/>
    <property type="match status" value="1"/>
</dbReference>
<dbReference type="AlphaFoldDB" id="A0A7S2Y979"/>
<gene>
    <name evidence="3" type="ORF">APAL1065_LOCUS9932</name>
</gene>
<feature type="signal peptide" evidence="1">
    <location>
        <begin position="1"/>
        <end position="18"/>
    </location>
</feature>
<reference evidence="3" key="1">
    <citation type="submission" date="2021-01" db="EMBL/GenBank/DDBJ databases">
        <authorList>
            <person name="Corre E."/>
            <person name="Pelletier E."/>
            <person name="Niang G."/>
            <person name="Scheremetjew M."/>
            <person name="Finn R."/>
            <person name="Kale V."/>
            <person name="Holt S."/>
            <person name="Cochrane G."/>
            <person name="Meng A."/>
            <person name="Brown T."/>
            <person name="Cohen L."/>
        </authorList>
    </citation>
    <scope>NUCLEOTIDE SEQUENCE</scope>
    <source>
        <strain evidence="3">CCMP125</strain>
    </source>
</reference>
<accession>A0A7S2Y979</accession>
<dbReference type="GO" id="GO:0008757">
    <property type="term" value="F:S-adenosylmethionine-dependent methyltransferase activity"/>
    <property type="evidence" value="ECO:0007669"/>
    <property type="project" value="InterPro"/>
</dbReference>
<organism evidence="3">
    <name type="scientific">Entomoneis paludosa</name>
    <dbReference type="NCBI Taxonomy" id="265537"/>
    <lineage>
        <taxon>Eukaryota</taxon>
        <taxon>Sar</taxon>
        <taxon>Stramenopiles</taxon>
        <taxon>Ochrophyta</taxon>
        <taxon>Bacillariophyta</taxon>
        <taxon>Bacillariophyceae</taxon>
        <taxon>Bacillariophycidae</taxon>
        <taxon>Entomoneidaceae</taxon>
        <taxon>Entomoneis</taxon>
    </lineage>
</organism>
<evidence type="ECO:0000256" key="1">
    <source>
        <dbReference type="SAM" id="SignalP"/>
    </source>
</evidence>
<evidence type="ECO:0000313" key="3">
    <source>
        <dbReference type="EMBL" id="CAD9961115.1"/>
    </source>
</evidence>
<feature type="domain" description="Methyltransferase type 11" evidence="2">
    <location>
        <begin position="238"/>
        <end position="341"/>
    </location>
</feature>
<dbReference type="Pfam" id="PF08241">
    <property type="entry name" value="Methyltransf_11"/>
    <property type="match status" value="1"/>
</dbReference>
<dbReference type="InterPro" id="IPR013216">
    <property type="entry name" value="Methyltransf_11"/>
</dbReference>
<dbReference type="CDD" id="cd02440">
    <property type="entry name" value="AdoMet_MTases"/>
    <property type="match status" value="1"/>
</dbReference>
<dbReference type="SUPFAM" id="SSF53335">
    <property type="entry name" value="S-adenosyl-L-methionine-dependent methyltransferases"/>
    <property type="match status" value="1"/>
</dbReference>
<name>A0A7S2Y979_9STRA</name>
<sequence>MKNLSILSLLLLAEQGCGFVAQPTIQTATALLSTAATSEGKDAAATVIDEPNEADLERARQKKILLGILKPEPTKDPVLADPVTKQPIIVNPKTGTYFGSFNGRAARRTKYEMQASGSSDRYEGSSRTFFNLLEPVKEEEITNEDRTTTARDALLRNLTPLIPPPLRSALATAGVAVGENYVPMRDLFTSPAVSYAYERGWRDNFRAAGFPGEDEEARMAMEYFAPSMSRNMDTRVLVDMSCATGLFTRRFAKSGNYKRVLGCDYSASMLEEARRRIQADSSLSNLPETQLDLVRLDVGQIPMQDSSIDALHAGAAMHCWPDLPAAAEEIHRVLKPGGRYFATTFLSSYFGMLQASEGGATGPSRQAFQYFESVDQLRELMIMGGFARDKVNVEVIEPACVVIRCEK</sequence>
<dbReference type="InterPro" id="IPR029063">
    <property type="entry name" value="SAM-dependent_MTases_sf"/>
</dbReference>